<protein>
    <recommendedName>
        <fullName evidence="6">MPN domain-containing protein</fullName>
    </recommendedName>
</protein>
<organism evidence="7 8">
    <name type="scientific">Sphingomonas sanxanigenens</name>
    <dbReference type="NCBI Taxonomy" id="397260"/>
    <lineage>
        <taxon>Bacteria</taxon>
        <taxon>Pseudomonadati</taxon>
        <taxon>Pseudomonadota</taxon>
        <taxon>Alphaproteobacteria</taxon>
        <taxon>Sphingomonadales</taxon>
        <taxon>Sphingomonadaceae</taxon>
        <taxon>Sphingomonas</taxon>
    </lineage>
</organism>
<dbReference type="AlphaFoldDB" id="A0A2W5A2U5"/>
<comment type="caution">
    <text evidence="7">The sequence shown here is derived from an EMBL/GenBank/DDBJ whole genome shotgun (WGS) entry which is preliminary data.</text>
</comment>
<gene>
    <name evidence="7" type="ORF">DI623_14300</name>
</gene>
<dbReference type="EMBL" id="QFNN01000121">
    <property type="protein sequence ID" value="PZO87657.1"/>
    <property type="molecule type" value="Genomic_DNA"/>
</dbReference>
<dbReference type="PROSITE" id="PS50249">
    <property type="entry name" value="MPN"/>
    <property type="match status" value="1"/>
</dbReference>
<evidence type="ECO:0000256" key="2">
    <source>
        <dbReference type="ARBA" id="ARBA00022723"/>
    </source>
</evidence>
<dbReference type="GO" id="GO:0008235">
    <property type="term" value="F:metalloexopeptidase activity"/>
    <property type="evidence" value="ECO:0007669"/>
    <property type="project" value="TreeGrafter"/>
</dbReference>
<dbReference type="Pfam" id="PF14464">
    <property type="entry name" value="Prok-JAB"/>
    <property type="match status" value="1"/>
</dbReference>
<name>A0A2W5A2U5_9SPHN</name>
<dbReference type="Gene3D" id="3.40.140.10">
    <property type="entry name" value="Cytidine Deaminase, domain 2"/>
    <property type="match status" value="1"/>
</dbReference>
<keyword evidence="3" id="KW-0378">Hydrolase</keyword>
<dbReference type="Proteomes" id="UP000249066">
    <property type="component" value="Unassembled WGS sequence"/>
</dbReference>
<dbReference type="CDD" id="cd08070">
    <property type="entry name" value="MPN_like"/>
    <property type="match status" value="1"/>
</dbReference>
<dbReference type="GO" id="GO:0006508">
    <property type="term" value="P:proteolysis"/>
    <property type="evidence" value="ECO:0007669"/>
    <property type="project" value="UniProtKB-KW"/>
</dbReference>
<dbReference type="PANTHER" id="PTHR34858">
    <property type="entry name" value="CYSO-CYSTEINE PEPTIDASE"/>
    <property type="match status" value="1"/>
</dbReference>
<keyword evidence="4" id="KW-0862">Zinc</keyword>
<dbReference type="InterPro" id="IPR028090">
    <property type="entry name" value="JAB_dom_prok"/>
</dbReference>
<evidence type="ECO:0000256" key="5">
    <source>
        <dbReference type="ARBA" id="ARBA00023049"/>
    </source>
</evidence>
<dbReference type="PANTHER" id="PTHR34858:SF1">
    <property type="entry name" value="CYSO-CYSTEINE PEPTIDASE"/>
    <property type="match status" value="1"/>
</dbReference>
<accession>A0A2W5A2U5</accession>
<dbReference type="InterPro" id="IPR051929">
    <property type="entry name" value="VirAsm_ModProt"/>
</dbReference>
<keyword evidence="1" id="KW-0645">Protease</keyword>
<dbReference type="InterPro" id="IPR037518">
    <property type="entry name" value="MPN"/>
</dbReference>
<evidence type="ECO:0000259" key="6">
    <source>
        <dbReference type="PROSITE" id="PS50249"/>
    </source>
</evidence>
<proteinExistence type="predicted"/>
<evidence type="ECO:0000256" key="3">
    <source>
        <dbReference type="ARBA" id="ARBA00022801"/>
    </source>
</evidence>
<keyword evidence="2" id="KW-0479">Metal-binding</keyword>
<evidence type="ECO:0000313" key="8">
    <source>
        <dbReference type="Proteomes" id="UP000249066"/>
    </source>
</evidence>
<reference evidence="7 8" key="1">
    <citation type="submission" date="2017-08" db="EMBL/GenBank/DDBJ databases">
        <title>Infants hospitalized years apart are colonized by the same room-sourced microbial strains.</title>
        <authorList>
            <person name="Brooks B."/>
            <person name="Olm M.R."/>
            <person name="Firek B.A."/>
            <person name="Baker R."/>
            <person name="Thomas B.C."/>
            <person name="Morowitz M.J."/>
            <person name="Banfield J.F."/>
        </authorList>
    </citation>
    <scope>NUCLEOTIDE SEQUENCE [LARGE SCALE GENOMIC DNA]</scope>
    <source>
        <strain evidence="7">S2_018_000_R2_101</strain>
    </source>
</reference>
<evidence type="ECO:0000256" key="4">
    <source>
        <dbReference type="ARBA" id="ARBA00022833"/>
    </source>
</evidence>
<keyword evidence="5" id="KW-0482">Metalloprotease</keyword>
<evidence type="ECO:0000313" key="7">
    <source>
        <dbReference type="EMBL" id="PZO87657.1"/>
    </source>
</evidence>
<dbReference type="GO" id="GO:0008270">
    <property type="term" value="F:zinc ion binding"/>
    <property type="evidence" value="ECO:0007669"/>
    <property type="project" value="TreeGrafter"/>
</dbReference>
<dbReference type="SUPFAM" id="SSF102712">
    <property type="entry name" value="JAB1/MPN domain"/>
    <property type="match status" value="1"/>
</dbReference>
<sequence>MSRSVLTELLAEAAAAPAREVCGILLGAPLISGRLAAENVAANPADSFEIDPAALFAAIRAERAGGAVVAGYYHSHPSGSPEPSARDRAMAALDGRLWIIVGGGAAKGWRATDGGFAPVKLLVED</sequence>
<evidence type="ECO:0000256" key="1">
    <source>
        <dbReference type="ARBA" id="ARBA00022670"/>
    </source>
</evidence>
<feature type="domain" description="MPN" evidence="6">
    <location>
        <begin position="1"/>
        <end position="125"/>
    </location>
</feature>